<accession>A0AAE3T974</accession>
<comment type="caution">
    <text evidence="2">The sequence shown here is derived from an EMBL/GenBank/DDBJ whole genome shotgun (WGS) entry which is preliminary data.</text>
</comment>
<dbReference type="InterPro" id="IPR058739">
    <property type="entry name" value="NicX"/>
</dbReference>
<proteinExistence type="predicted"/>
<evidence type="ECO:0000256" key="1">
    <source>
        <dbReference type="ARBA" id="ARBA00022723"/>
    </source>
</evidence>
<keyword evidence="1" id="KW-0479">Metal-binding</keyword>
<sequence>MLGERIESGWIDAFAEVFGMCAMRAGEEIVILSESRSRAVNVHLAELALGRMGLRFCHLQVPSPPHPAGPVIRSTGACQALAGQALAVRAMAAGDVVVDLTVEGLMHAPETAEILKGGARILNVSNEHPEALARTIPTPELKDRAKEAVKQCRAAREMLVRSDAGTELRVDMEGASTVGVWGWTDRPGTLAHWPGGIVVSFPAKGAVNGRLAYRPGDINLTFKRYFDSPVDLVLEDDYVTRIEGTGTDAWLMRDYLEGFGERDAYATSHVGWGFNPAARYEALEMYDKADTNGTELRAVAGNFLYSTGANEFAGRFTRGHFDLPMMGCDIRLDGVPVVSGGRLA</sequence>
<organism evidence="2 3">
    <name type="scientific">Psychromarinibacter sediminicola</name>
    <dbReference type="NCBI Taxonomy" id="3033385"/>
    <lineage>
        <taxon>Bacteria</taxon>
        <taxon>Pseudomonadati</taxon>
        <taxon>Pseudomonadota</taxon>
        <taxon>Alphaproteobacteria</taxon>
        <taxon>Rhodobacterales</taxon>
        <taxon>Paracoccaceae</taxon>
        <taxon>Psychromarinibacter</taxon>
    </lineage>
</organism>
<protein>
    <submittedName>
        <fullName evidence="2">Peptidase M29</fullName>
    </submittedName>
</protein>
<dbReference type="Pfam" id="PF26233">
    <property type="entry name" value="NicX"/>
    <property type="match status" value="1"/>
</dbReference>
<dbReference type="Proteomes" id="UP001220964">
    <property type="component" value="Unassembled WGS sequence"/>
</dbReference>
<dbReference type="PANTHER" id="PTHR34448">
    <property type="entry name" value="AMINOPEPTIDASE"/>
    <property type="match status" value="1"/>
</dbReference>
<dbReference type="PANTHER" id="PTHR34448:SF1">
    <property type="entry name" value="BLL6088 PROTEIN"/>
    <property type="match status" value="1"/>
</dbReference>
<gene>
    <name evidence="2" type="ORF">P1J78_12480</name>
</gene>
<dbReference type="InterPro" id="IPR052170">
    <property type="entry name" value="M29_Exopeptidase"/>
</dbReference>
<reference evidence="2" key="1">
    <citation type="submission" date="2023-03" db="EMBL/GenBank/DDBJ databases">
        <title>Multiphase analysis and comparison of six strains from genera Psychromarinibacter, Lutimaribacter, and Maritimibacter, including a novel species: Psychromarinibacter sediminicola sp. nov.</title>
        <authorList>
            <person name="Wang Y.-H."/>
            <person name="Ye M.-Q."/>
            <person name="Du Z.-J."/>
        </authorList>
    </citation>
    <scope>NUCLEOTIDE SEQUENCE</scope>
    <source>
        <strain evidence="2">C21-152</strain>
    </source>
</reference>
<dbReference type="RefSeq" id="WP_275567692.1">
    <property type="nucleotide sequence ID" value="NZ_JARGYC010000029.1"/>
</dbReference>
<keyword evidence="3" id="KW-1185">Reference proteome</keyword>
<dbReference type="EMBL" id="JARGYC010000029">
    <property type="protein sequence ID" value="MDF0601553.1"/>
    <property type="molecule type" value="Genomic_DNA"/>
</dbReference>
<dbReference type="AlphaFoldDB" id="A0AAE3T974"/>
<name>A0AAE3T974_9RHOB</name>
<evidence type="ECO:0000313" key="2">
    <source>
        <dbReference type="EMBL" id="MDF0601553.1"/>
    </source>
</evidence>
<evidence type="ECO:0000313" key="3">
    <source>
        <dbReference type="Proteomes" id="UP001220964"/>
    </source>
</evidence>
<dbReference type="GO" id="GO:0046872">
    <property type="term" value="F:metal ion binding"/>
    <property type="evidence" value="ECO:0007669"/>
    <property type="project" value="UniProtKB-KW"/>
</dbReference>